<dbReference type="Proteomes" id="UP000184076">
    <property type="component" value="Unassembled WGS sequence"/>
</dbReference>
<name>A0A1M4VIU5_9BACT</name>
<dbReference type="STRING" id="1121391.SAMN02745206_00676"/>
<dbReference type="InterPro" id="IPR053173">
    <property type="entry name" value="SAM-binding_MTase"/>
</dbReference>
<keyword evidence="2" id="KW-1185">Reference proteome</keyword>
<accession>A0A1M4VIU5</accession>
<dbReference type="AlphaFoldDB" id="A0A1M4VIU5"/>
<protein>
    <recommendedName>
        <fullName evidence="3">Methyltransferase domain-containing protein</fullName>
    </recommendedName>
</protein>
<proteinExistence type="predicted"/>
<evidence type="ECO:0000313" key="1">
    <source>
        <dbReference type="EMBL" id="SHE68931.1"/>
    </source>
</evidence>
<evidence type="ECO:0000313" key="2">
    <source>
        <dbReference type="Proteomes" id="UP000184076"/>
    </source>
</evidence>
<gene>
    <name evidence="1" type="ORF">SAMN02745206_00676</name>
</gene>
<organism evidence="1 2">
    <name type="scientific">Desulfacinum infernum DSM 9756</name>
    <dbReference type="NCBI Taxonomy" id="1121391"/>
    <lineage>
        <taxon>Bacteria</taxon>
        <taxon>Pseudomonadati</taxon>
        <taxon>Thermodesulfobacteriota</taxon>
        <taxon>Syntrophobacteria</taxon>
        <taxon>Syntrophobacterales</taxon>
        <taxon>Syntrophobacteraceae</taxon>
        <taxon>Desulfacinum</taxon>
    </lineage>
</organism>
<dbReference type="PANTHER" id="PTHR45128">
    <property type="entry name" value="METHYLTRANSFERASE TYPE 11"/>
    <property type="match status" value="1"/>
</dbReference>
<dbReference type="PANTHER" id="PTHR45128:SF1">
    <property type="entry name" value="S-ADENOSYLMETHIONINE-DEPENDENT METHYLTRANSFERASE RV2258C"/>
    <property type="match status" value="1"/>
</dbReference>
<evidence type="ECO:0008006" key="3">
    <source>
        <dbReference type="Google" id="ProtNLM"/>
    </source>
</evidence>
<reference evidence="2" key="1">
    <citation type="submission" date="2016-11" db="EMBL/GenBank/DDBJ databases">
        <authorList>
            <person name="Varghese N."/>
            <person name="Submissions S."/>
        </authorList>
    </citation>
    <scope>NUCLEOTIDE SEQUENCE [LARGE SCALE GENOMIC DNA]</scope>
    <source>
        <strain evidence="2">DSM 9756</strain>
    </source>
</reference>
<sequence length="86" mass="9502">MVDIAAGSRHADNLDHPLAPFLYTVSLLHCLPVGRVDGGAGLGMMWGRERALDLLRQAGFTQVEVQTMSHDPFNDHYLCRKGSNRP</sequence>
<dbReference type="EMBL" id="FQVB01000006">
    <property type="protein sequence ID" value="SHE68931.1"/>
    <property type="molecule type" value="Genomic_DNA"/>
</dbReference>